<keyword evidence="2" id="KW-0472">Membrane</keyword>
<keyword evidence="2" id="KW-1133">Transmembrane helix</keyword>
<dbReference type="AlphaFoldDB" id="A0AAU9U9W2"/>
<gene>
    <name evidence="4" type="ORF">EEDITHA_LOCUS11244</name>
</gene>
<feature type="region of interest" description="Disordered" evidence="1">
    <location>
        <begin position="216"/>
        <end position="289"/>
    </location>
</feature>
<feature type="compositionally biased region" description="Polar residues" evidence="1">
    <location>
        <begin position="217"/>
        <end position="232"/>
    </location>
</feature>
<name>A0AAU9U9W2_EUPED</name>
<sequence length="371" mass="42274">MRFPSCPQIPVVIECVITEDSWSADDSQRHTTRRCQLNVDAPYLLKKMIGVDYVYFIQKNHLDLKNRVLEIEATNETFASRVSVVEKCRYYVHPENPDWTCFEQSALLDVKNFFGLENTVEKIAMKQYAANIAKGKELIEEFMKEVHTAGVKDLRPWDKSNPAKNRELRRVVSRNTEPLSPGPGAEPKRHSIPGTSRSGGWKSLVITKSSEKILGNRSKSAISIHEQNNNRSSPERIKSGTISPEPKKSELGNLNINKSKQKLDQTTSSTRVKSDMRVKSRVWHKKDSKKTEKKKVTLSSLDLNRKYDSDDSMQRNVPKSCNCDAQSSQMASLTHFITRWDSLALVLVGAMVLILVLSAPFSFLFVRRFER</sequence>
<evidence type="ECO:0000313" key="4">
    <source>
        <dbReference type="EMBL" id="CAH2095831.1"/>
    </source>
</evidence>
<reference evidence="4" key="1">
    <citation type="submission" date="2022-03" db="EMBL/GenBank/DDBJ databases">
        <authorList>
            <person name="Tunstrom K."/>
        </authorList>
    </citation>
    <scope>NUCLEOTIDE SEQUENCE</scope>
</reference>
<dbReference type="PANTHER" id="PTHR11158">
    <property type="entry name" value="MSF1/PX19 RELATED"/>
    <property type="match status" value="1"/>
</dbReference>
<feature type="compositionally biased region" description="Polar residues" evidence="1">
    <location>
        <begin position="252"/>
        <end position="271"/>
    </location>
</feature>
<dbReference type="InterPro" id="IPR037365">
    <property type="entry name" value="Slowmo/Ups"/>
</dbReference>
<feature type="transmembrane region" description="Helical" evidence="2">
    <location>
        <begin position="343"/>
        <end position="366"/>
    </location>
</feature>
<protein>
    <recommendedName>
        <fullName evidence="3">PRELI/MSF1 domain-containing protein</fullName>
    </recommendedName>
</protein>
<accession>A0AAU9U9W2</accession>
<feature type="region of interest" description="Disordered" evidence="1">
    <location>
        <begin position="154"/>
        <end position="201"/>
    </location>
</feature>
<feature type="compositionally biased region" description="Basic residues" evidence="1">
    <location>
        <begin position="279"/>
        <end position="289"/>
    </location>
</feature>
<dbReference type="Pfam" id="PF04707">
    <property type="entry name" value="PRELI"/>
    <property type="match status" value="1"/>
</dbReference>
<evidence type="ECO:0000256" key="2">
    <source>
        <dbReference type="SAM" id="Phobius"/>
    </source>
</evidence>
<proteinExistence type="predicted"/>
<organism evidence="4 5">
    <name type="scientific">Euphydryas editha</name>
    <name type="common">Edith's checkerspot</name>
    <dbReference type="NCBI Taxonomy" id="104508"/>
    <lineage>
        <taxon>Eukaryota</taxon>
        <taxon>Metazoa</taxon>
        <taxon>Ecdysozoa</taxon>
        <taxon>Arthropoda</taxon>
        <taxon>Hexapoda</taxon>
        <taxon>Insecta</taxon>
        <taxon>Pterygota</taxon>
        <taxon>Neoptera</taxon>
        <taxon>Endopterygota</taxon>
        <taxon>Lepidoptera</taxon>
        <taxon>Glossata</taxon>
        <taxon>Ditrysia</taxon>
        <taxon>Papilionoidea</taxon>
        <taxon>Nymphalidae</taxon>
        <taxon>Nymphalinae</taxon>
        <taxon>Euphydryas</taxon>
    </lineage>
</organism>
<evidence type="ECO:0000259" key="3">
    <source>
        <dbReference type="PROSITE" id="PS50904"/>
    </source>
</evidence>
<feature type="domain" description="PRELI/MSF1" evidence="3">
    <location>
        <begin position="1"/>
        <end position="151"/>
    </location>
</feature>
<evidence type="ECO:0000256" key="1">
    <source>
        <dbReference type="SAM" id="MobiDB-lite"/>
    </source>
</evidence>
<evidence type="ECO:0000313" key="5">
    <source>
        <dbReference type="Proteomes" id="UP001153954"/>
    </source>
</evidence>
<comment type="caution">
    <text evidence="4">The sequence shown here is derived from an EMBL/GenBank/DDBJ whole genome shotgun (WGS) entry which is preliminary data.</text>
</comment>
<dbReference type="PROSITE" id="PS50904">
    <property type="entry name" value="PRELI_MSF1"/>
    <property type="match status" value="1"/>
</dbReference>
<keyword evidence="5" id="KW-1185">Reference proteome</keyword>
<dbReference type="GO" id="GO:0005758">
    <property type="term" value="C:mitochondrial intermembrane space"/>
    <property type="evidence" value="ECO:0007669"/>
    <property type="project" value="InterPro"/>
</dbReference>
<keyword evidence="2" id="KW-0812">Transmembrane</keyword>
<dbReference type="InterPro" id="IPR006797">
    <property type="entry name" value="PRELI/MSF1_dom"/>
</dbReference>
<dbReference type="EMBL" id="CAKOGL010000016">
    <property type="protein sequence ID" value="CAH2095831.1"/>
    <property type="molecule type" value="Genomic_DNA"/>
</dbReference>
<dbReference type="Proteomes" id="UP001153954">
    <property type="component" value="Unassembled WGS sequence"/>
</dbReference>